<dbReference type="AlphaFoldDB" id="A0A3M7QDW9"/>
<protein>
    <submittedName>
        <fullName evidence="1">Uncharacterized protein</fullName>
    </submittedName>
</protein>
<dbReference type="EMBL" id="REGN01006437">
    <property type="protein sequence ID" value="RNA09580.1"/>
    <property type="molecule type" value="Genomic_DNA"/>
</dbReference>
<dbReference type="Proteomes" id="UP000276133">
    <property type="component" value="Unassembled WGS sequence"/>
</dbReference>
<organism evidence="1 2">
    <name type="scientific">Brachionus plicatilis</name>
    <name type="common">Marine rotifer</name>
    <name type="synonym">Brachionus muelleri</name>
    <dbReference type="NCBI Taxonomy" id="10195"/>
    <lineage>
        <taxon>Eukaryota</taxon>
        <taxon>Metazoa</taxon>
        <taxon>Spiralia</taxon>
        <taxon>Gnathifera</taxon>
        <taxon>Rotifera</taxon>
        <taxon>Eurotatoria</taxon>
        <taxon>Monogononta</taxon>
        <taxon>Pseudotrocha</taxon>
        <taxon>Ploima</taxon>
        <taxon>Brachionidae</taxon>
        <taxon>Brachionus</taxon>
    </lineage>
</organism>
<keyword evidence="2" id="KW-1185">Reference proteome</keyword>
<comment type="caution">
    <text evidence="1">The sequence shown here is derived from an EMBL/GenBank/DDBJ whole genome shotgun (WGS) entry which is preliminary data.</text>
</comment>
<sequence length="75" mass="8856">MEIITIQKKIRHYFIKIPSLILLNTKIKEMVKIKQLLSQDASEALRFRCIIIAVVRWNTEESEVNMSTIRIDINI</sequence>
<evidence type="ECO:0000313" key="2">
    <source>
        <dbReference type="Proteomes" id="UP000276133"/>
    </source>
</evidence>
<gene>
    <name evidence="1" type="ORF">BpHYR1_039300</name>
</gene>
<reference evidence="1 2" key="1">
    <citation type="journal article" date="2018" name="Sci. Rep.">
        <title>Genomic signatures of local adaptation to the degree of environmental predictability in rotifers.</title>
        <authorList>
            <person name="Franch-Gras L."/>
            <person name="Hahn C."/>
            <person name="Garcia-Roger E.M."/>
            <person name="Carmona M.J."/>
            <person name="Serra M."/>
            <person name="Gomez A."/>
        </authorList>
    </citation>
    <scope>NUCLEOTIDE SEQUENCE [LARGE SCALE GENOMIC DNA]</scope>
    <source>
        <strain evidence="1">HYR1</strain>
    </source>
</reference>
<name>A0A3M7QDW9_BRAPC</name>
<proteinExistence type="predicted"/>
<evidence type="ECO:0000313" key="1">
    <source>
        <dbReference type="EMBL" id="RNA09580.1"/>
    </source>
</evidence>
<accession>A0A3M7QDW9</accession>